<evidence type="ECO:0000256" key="5">
    <source>
        <dbReference type="ARBA" id="ARBA00023066"/>
    </source>
</evidence>
<gene>
    <name evidence="15" type="ORF">B5M42_03230</name>
</gene>
<keyword evidence="13" id="KW-0464">Manganese</keyword>
<evidence type="ECO:0000256" key="1">
    <source>
        <dbReference type="ARBA" id="ARBA00009227"/>
    </source>
</evidence>
<keyword evidence="6" id="KW-0620">Polyamine biosynthesis</keyword>
<name>A0A4Y8Q9Q8_9BACL</name>
<comment type="pathway">
    <text evidence="9">Amine and polyamine biosynthesis; putrescine biosynthesis via agmatine pathway; putrescine from agmatine: step 1/1.</text>
</comment>
<evidence type="ECO:0000256" key="13">
    <source>
        <dbReference type="PIRSR" id="PIRSR036979-1"/>
    </source>
</evidence>
<proteinExistence type="inferred from homology"/>
<dbReference type="PROSITE" id="PS51409">
    <property type="entry name" value="ARGINASE_2"/>
    <property type="match status" value="1"/>
</dbReference>
<evidence type="ECO:0000256" key="12">
    <source>
        <dbReference type="ARBA" id="ARBA00082423"/>
    </source>
</evidence>
<dbReference type="GO" id="GO:0033389">
    <property type="term" value="P:putrescine biosynthetic process from arginine, via agmatine"/>
    <property type="evidence" value="ECO:0007669"/>
    <property type="project" value="TreeGrafter"/>
</dbReference>
<feature type="binding site" evidence="13">
    <location>
        <position position="112"/>
    </location>
    <ligand>
        <name>Mn(2+)</name>
        <dbReference type="ChEBI" id="CHEBI:29035"/>
        <label>1</label>
    </ligand>
</feature>
<evidence type="ECO:0000256" key="4">
    <source>
        <dbReference type="ARBA" id="ARBA00023023"/>
    </source>
</evidence>
<protein>
    <recommendedName>
        <fullName evidence="11">Agmatinase</fullName>
        <ecNumber evidence="10">3.5.3.11</ecNumber>
    </recommendedName>
    <alternativeName>
        <fullName evidence="12">Agmatine ureohydrolase</fullName>
    </alternativeName>
</protein>
<dbReference type="GO" id="GO:0008295">
    <property type="term" value="P:spermidine biosynthetic process"/>
    <property type="evidence" value="ECO:0007669"/>
    <property type="project" value="UniProtKB-KW"/>
</dbReference>
<feature type="binding site" evidence="13">
    <location>
        <position position="137"/>
    </location>
    <ligand>
        <name>Mn(2+)</name>
        <dbReference type="ChEBI" id="CHEBI:29035"/>
        <label>1</label>
    </ligand>
</feature>
<dbReference type="SUPFAM" id="SSF52768">
    <property type="entry name" value="Arginase/deacetylase"/>
    <property type="match status" value="1"/>
</dbReference>
<dbReference type="Gene3D" id="3.40.800.10">
    <property type="entry name" value="Ureohydrolase domain"/>
    <property type="match status" value="1"/>
</dbReference>
<dbReference type="RefSeq" id="WP_134749689.1">
    <property type="nucleotide sequence ID" value="NZ_MYFO02000007.1"/>
</dbReference>
<dbReference type="InterPro" id="IPR023696">
    <property type="entry name" value="Ureohydrolase_dom_sf"/>
</dbReference>
<dbReference type="PANTHER" id="PTHR11358:SF26">
    <property type="entry name" value="GUANIDINO ACID HYDROLASE, MITOCHONDRIAL"/>
    <property type="match status" value="1"/>
</dbReference>
<keyword evidence="3 14" id="KW-0378">Hydrolase</keyword>
<evidence type="ECO:0000313" key="16">
    <source>
        <dbReference type="Proteomes" id="UP000298246"/>
    </source>
</evidence>
<evidence type="ECO:0000313" key="15">
    <source>
        <dbReference type="EMBL" id="TFE90854.1"/>
    </source>
</evidence>
<dbReference type="GO" id="GO:0046872">
    <property type="term" value="F:metal ion binding"/>
    <property type="evidence" value="ECO:0007669"/>
    <property type="project" value="UniProtKB-KW"/>
</dbReference>
<reference evidence="15 16" key="1">
    <citation type="submission" date="2017-03" db="EMBL/GenBank/DDBJ databases">
        <title>Isolation of Levoglucosan Utilizing Bacteria.</title>
        <authorList>
            <person name="Arya A.S."/>
        </authorList>
    </citation>
    <scope>NUCLEOTIDE SEQUENCE [LARGE SCALE GENOMIC DNA]</scope>
    <source>
        <strain evidence="15 16">MEC069</strain>
    </source>
</reference>
<evidence type="ECO:0000256" key="3">
    <source>
        <dbReference type="ARBA" id="ARBA00022801"/>
    </source>
</evidence>
<comment type="cofactor">
    <cofactor evidence="13">
        <name>Mn(2+)</name>
        <dbReference type="ChEBI" id="CHEBI:29035"/>
    </cofactor>
    <text evidence="13">Binds 2 manganese ions per subunit.</text>
</comment>
<dbReference type="InterPro" id="IPR020855">
    <property type="entry name" value="Ureohydrolase_Mn_BS"/>
</dbReference>
<evidence type="ECO:0000256" key="6">
    <source>
        <dbReference type="ARBA" id="ARBA00023115"/>
    </source>
</evidence>
<evidence type="ECO:0000256" key="11">
    <source>
        <dbReference type="ARBA" id="ARBA00067513"/>
    </source>
</evidence>
<evidence type="ECO:0000256" key="2">
    <source>
        <dbReference type="ARBA" id="ARBA00022723"/>
    </source>
</evidence>
<sequence length="289" mass="31505">MRFDEAYSGNVFIASSQDYAASRAVIYGMPMDYTVSFRPGSRFGPTRIREVSIGLEEYSPYLDKSLADISYFDAGDLPLPFGNAGRALEVIGEYVKGLLADGKFPLGLGGEHLVSWPVIREVYAKYPDLAIVHFDAHADLREQYEGEPLSHSTPLRKAAELIGGKNVYQFGIRSGTREEFQYAREHLNLYPFEVLEPLRKVLPELAGRPVYLTIDIDVLDPSAAPGTGTAEAGGITSKELLAAVHAIAASDVNVVGADVVEVAPVYDPSEQTQIVASKLVREILLGLVK</sequence>
<keyword evidence="2 13" id="KW-0479">Metal-binding</keyword>
<organism evidence="15 16">
    <name type="scientific">Paenibacillus athensensis</name>
    <dbReference type="NCBI Taxonomy" id="1967502"/>
    <lineage>
        <taxon>Bacteria</taxon>
        <taxon>Bacillati</taxon>
        <taxon>Bacillota</taxon>
        <taxon>Bacilli</taxon>
        <taxon>Bacillales</taxon>
        <taxon>Paenibacillaceae</taxon>
        <taxon>Paenibacillus</taxon>
    </lineage>
</organism>
<comment type="function">
    <text evidence="8">Catalyzes the formation of putrescine from agmatine.</text>
</comment>
<dbReference type="InterPro" id="IPR006035">
    <property type="entry name" value="Ureohydrolase"/>
</dbReference>
<dbReference type="PROSITE" id="PS01053">
    <property type="entry name" value="ARGINASE_1"/>
    <property type="match status" value="1"/>
</dbReference>
<evidence type="ECO:0000256" key="8">
    <source>
        <dbReference type="ARBA" id="ARBA00054406"/>
    </source>
</evidence>
<dbReference type="Proteomes" id="UP000298246">
    <property type="component" value="Unassembled WGS sequence"/>
</dbReference>
<dbReference type="EC" id="3.5.3.11" evidence="10"/>
<keyword evidence="16" id="KW-1185">Reference proteome</keyword>
<evidence type="ECO:0000256" key="9">
    <source>
        <dbReference type="ARBA" id="ARBA00060523"/>
    </source>
</evidence>
<dbReference type="PANTHER" id="PTHR11358">
    <property type="entry name" value="ARGINASE/AGMATINASE"/>
    <property type="match status" value="1"/>
</dbReference>
<dbReference type="Pfam" id="PF00491">
    <property type="entry name" value="Arginase"/>
    <property type="match status" value="1"/>
</dbReference>
<evidence type="ECO:0000256" key="10">
    <source>
        <dbReference type="ARBA" id="ARBA00066392"/>
    </source>
</evidence>
<keyword evidence="5" id="KW-0745">Spermidine biosynthesis</keyword>
<comment type="caution">
    <text evidence="15">The sequence shown here is derived from an EMBL/GenBank/DDBJ whole genome shotgun (WGS) entry which is preliminary data.</text>
</comment>
<evidence type="ECO:0000256" key="7">
    <source>
        <dbReference type="ARBA" id="ARBA00050304"/>
    </source>
</evidence>
<feature type="binding site" evidence="13">
    <location>
        <position position="135"/>
    </location>
    <ligand>
        <name>Mn(2+)</name>
        <dbReference type="ChEBI" id="CHEBI:29035"/>
        <label>1</label>
    </ligand>
</feature>
<comment type="similarity">
    <text evidence="1">Belongs to the arginase family. Agmatinase subfamily.</text>
</comment>
<dbReference type="GO" id="GO:0008783">
    <property type="term" value="F:agmatinase activity"/>
    <property type="evidence" value="ECO:0007669"/>
    <property type="project" value="UniProtKB-EC"/>
</dbReference>
<accession>A0A4Y8Q9Q8</accession>
<dbReference type="AlphaFoldDB" id="A0A4Y8Q9Q8"/>
<dbReference type="FunFam" id="3.40.800.10:FF:000004">
    <property type="entry name" value="Agmatinase"/>
    <property type="match status" value="1"/>
</dbReference>
<dbReference type="CDD" id="cd11593">
    <property type="entry name" value="Agmatinase-like_2"/>
    <property type="match status" value="1"/>
</dbReference>
<comment type="catalytic activity">
    <reaction evidence="7">
        <text>agmatine + H2O = urea + putrescine</text>
        <dbReference type="Rhea" id="RHEA:13929"/>
        <dbReference type="ChEBI" id="CHEBI:15377"/>
        <dbReference type="ChEBI" id="CHEBI:16199"/>
        <dbReference type="ChEBI" id="CHEBI:58145"/>
        <dbReference type="ChEBI" id="CHEBI:326268"/>
        <dbReference type="EC" id="3.5.3.11"/>
    </reaction>
</comment>
<dbReference type="PIRSF" id="PIRSF036979">
    <property type="entry name" value="Arginase"/>
    <property type="match status" value="1"/>
</dbReference>
<feature type="binding site" evidence="13">
    <location>
        <position position="215"/>
    </location>
    <ligand>
        <name>Mn(2+)</name>
        <dbReference type="ChEBI" id="CHEBI:29035"/>
        <label>1</label>
    </ligand>
</feature>
<feature type="binding site" evidence="13">
    <location>
        <position position="217"/>
    </location>
    <ligand>
        <name>Mn(2+)</name>
        <dbReference type="ChEBI" id="CHEBI:29035"/>
        <label>1</label>
    </ligand>
</feature>
<dbReference type="OrthoDB" id="9788689at2"/>
<dbReference type="InterPro" id="IPR005925">
    <property type="entry name" value="Agmatinase-rel"/>
</dbReference>
<feature type="binding site" evidence="13">
    <location>
        <position position="139"/>
    </location>
    <ligand>
        <name>Mn(2+)</name>
        <dbReference type="ChEBI" id="CHEBI:29035"/>
        <label>1</label>
    </ligand>
</feature>
<keyword evidence="4" id="KW-0661">Putrescine biosynthesis</keyword>
<dbReference type="NCBIfam" id="TIGR01230">
    <property type="entry name" value="agmatinase"/>
    <property type="match status" value="1"/>
</dbReference>
<dbReference type="EMBL" id="MYFO01000003">
    <property type="protein sequence ID" value="TFE90854.1"/>
    <property type="molecule type" value="Genomic_DNA"/>
</dbReference>
<evidence type="ECO:0000256" key="14">
    <source>
        <dbReference type="RuleBase" id="RU003684"/>
    </source>
</evidence>